<dbReference type="AlphaFoldDB" id="A0A6J4KYZ2"/>
<reference evidence="2" key="1">
    <citation type="submission" date="2020-02" db="EMBL/GenBank/DDBJ databases">
        <authorList>
            <person name="Meier V. D."/>
        </authorList>
    </citation>
    <scope>NUCLEOTIDE SEQUENCE</scope>
    <source>
        <strain evidence="2">AVDCRST_MAG29</strain>
    </source>
</reference>
<gene>
    <name evidence="2" type="ORF">AVDCRST_MAG29-56</name>
</gene>
<sequence length="280" mass="30447">MLRPAARTALASAALGLAIAVAWGTSGSAAPAQHVADRVERSLTGGGGAEKPEALLPNMTPLRATDIYVTGAGQSRQLRFETSLANIGPGPMEVRPNRALPCPGDQRGASQVIYRDVDANGSFRRDVDTQVARRKAGCMVFHPTHNHWHFEASSFYSLRPVVDGPDHVAAYRKTSFCLRDSERVPERMGTFNYPLYYGACSRDRPMGVSIGWTDVYQSFLDGQSLNLGDRSKVPNGRYCLGIRVDPKDGLKESDEKDNVSLRAIRLRGDSVTALPNKVCG</sequence>
<organism evidence="2">
    <name type="scientific">uncultured Nocardioidaceae bacterium</name>
    <dbReference type="NCBI Taxonomy" id="253824"/>
    <lineage>
        <taxon>Bacteria</taxon>
        <taxon>Bacillati</taxon>
        <taxon>Actinomycetota</taxon>
        <taxon>Actinomycetes</taxon>
        <taxon>Propionibacteriales</taxon>
        <taxon>Nocardioidaceae</taxon>
        <taxon>environmental samples</taxon>
    </lineage>
</organism>
<dbReference type="GO" id="GO:0005507">
    <property type="term" value="F:copper ion binding"/>
    <property type="evidence" value="ECO:0007669"/>
    <property type="project" value="InterPro"/>
</dbReference>
<dbReference type="InterPro" id="IPR001695">
    <property type="entry name" value="Lysyl_oxidase"/>
</dbReference>
<evidence type="ECO:0000313" key="2">
    <source>
        <dbReference type="EMBL" id="CAA9314949.1"/>
    </source>
</evidence>
<dbReference type="GO" id="GO:0016641">
    <property type="term" value="F:oxidoreductase activity, acting on the CH-NH2 group of donors, oxygen as acceptor"/>
    <property type="evidence" value="ECO:0007669"/>
    <property type="project" value="InterPro"/>
</dbReference>
<feature type="signal peptide" evidence="1">
    <location>
        <begin position="1"/>
        <end position="32"/>
    </location>
</feature>
<dbReference type="Pfam" id="PF01186">
    <property type="entry name" value="Lysyl_oxidase"/>
    <property type="match status" value="1"/>
</dbReference>
<feature type="chain" id="PRO_5038778961" description="Lysyl oxidase" evidence="1">
    <location>
        <begin position="33"/>
        <end position="280"/>
    </location>
</feature>
<name>A0A6J4KYZ2_9ACTN</name>
<proteinExistence type="predicted"/>
<dbReference type="EMBL" id="CADCUG010000008">
    <property type="protein sequence ID" value="CAA9314949.1"/>
    <property type="molecule type" value="Genomic_DNA"/>
</dbReference>
<accession>A0A6J4KYZ2</accession>
<protein>
    <recommendedName>
        <fullName evidence="3">Lysyl oxidase</fullName>
    </recommendedName>
</protein>
<keyword evidence="1" id="KW-0732">Signal</keyword>
<evidence type="ECO:0008006" key="3">
    <source>
        <dbReference type="Google" id="ProtNLM"/>
    </source>
</evidence>
<evidence type="ECO:0000256" key="1">
    <source>
        <dbReference type="SAM" id="SignalP"/>
    </source>
</evidence>